<evidence type="ECO:0000313" key="2">
    <source>
        <dbReference type="EMBL" id="EAU48539.1"/>
    </source>
</evidence>
<reference evidence="2 3" key="1">
    <citation type="journal article" date="2010" name="J. Bacteriol.">
        <title>Genome sequences of Pelagibaca bermudensis HTCC2601T and Maritimibacter alkaliphilus HTCC2654T, the type strains of two marine Roseobacter genera.</title>
        <authorList>
            <person name="Thrash J.C."/>
            <person name="Cho J.C."/>
            <person name="Ferriera S."/>
            <person name="Johnson J."/>
            <person name="Vergin K.L."/>
            <person name="Giovannoni S.J."/>
        </authorList>
    </citation>
    <scope>NUCLEOTIDE SEQUENCE [LARGE SCALE GENOMIC DNA]</scope>
    <source>
        <strain evidence="3">DSM 26914 / JCM 13377 / KCTC 12554 / HTCC2601</strain>
    </source>
</reference>
<dbReference type="HOGENOM" id="CLU_3331247_0_0_5"/>
<keyword evidence="3" id="KW-1185">Reference proteome</keyword>
<comment type="caution">
    <text evidence="2">The sequence shown here is derived from an EMBL/GenBank/DDBJ whole genome shotgun (WGS) entry which is preliminary data.</text>
</comment>
<dbReference type="AlphaFoldDB" id="Q0FWL3"/>
<evidence type="ECO:0000313" key="3">
    <source>
        <dbReference type="Proteomes" id="UP000006230"/>
    </source>
</evidence>
<gene>
    <name evidence="2" type="ORF">R2601_03163</name>
</gene>
<name>Q0FWL3_SALBH</name>
<dbReference type="Proteomes" id="UP000006230">
    <property type="component" value="Unassembled WGS sequence"/>
</dbReference>
<sequence>MLGMGWTSGLERGAAPASGRGGRGLRSRSRSARRWPRR</sequence>
<feature type="compositionally biased region" description="Basic residues" evidence="1">
    <location>
        <begin position="23"/>
        <end position="38"/>
    </location>
</feature>
<feature type="region of interest" description="Disordered" evidence="1">
    <location>
        <begin position="1"/>
        <end position="38"/>
    </location>
</feature>
<protein>
    <submittedName>
        <fullName evidence="2">Uncharacterized protein</fullName>
    </submittedName>
</protein>
<proteinExistence type="predicted"/>
<accession>Q0FWL3</accession>
<evidence type="ECO:0000256" key="1">
    <source>
        <dbReference type="SAM" id="MobiDB-lite"/>
    </source>
</evidence>
<organism evidence="2 3">
    <name type="scientific">Salipiger bermudensis (strain DSM 26914 / JCM 13377 / KCTC 12554 / HTCC2601)</name>
    <name type="common">Pelagibaca bermudensis</name>
    <dbReference type="NCBI Taxonomy" id="314265"/>
    <lineage>
        <taxon>Bacteria</taxon>
        <taxon>Pseudomonadati</taxon>
        <taxon>Pseudomonadota</taxon>
        <taxon>Alphaproteobacteria</taxon>
        <taxon>Rhodobacterales</taxon>
        <taxon>Roseobacteraceae</taxon>
        <taxon>Salipiger</taxon>
    </lineage>
</organism>
<dbReference type="EMBL" id="AATQ01000001">
    <property type="protein sequence ID" value="EAU48539.1"/>
    <property type="molecule type" value="Genomic_DNA"/>
</dbReference>